<feature type="domain" description="Tll0287-like" evidence="1">
    <location>
        <begin position="81"/>
        <end position="212"/>
    </location>
</feature>
<dbReference type="InterPro" id="IPR021796">
    <property type="entry name" value="Tll0287-like_dom"/>
</dbReference>
<evidence type="ECO:0000259" key="1">
    <source>
        <dbReference type="Pfam" id="PF11845"/>
    </source>
</evidence>
<dbReference type="PROSITE" id="PS51257">
    <property type="entry name" value="PROKAR_LIPOPROTEIN"/>
    <property type="match status" value="1"/>
</dbReference>
<dbReference type="EMBL" id="MTEJ01000044">
    <property type="protein sequence ID" value="OQX13608.1"/>
    <property type="molecule type" value="Genomic_DNA"/>
</dbReference>
<protein>
    <submittedName>
        <fullName evidence="2">Glutamate synthase</fullName>
    </submittedName>
</protein>
<accession>A0A1Y1QUB2</accession>
<evidence type="ECO:0000313" key="3">
    <source>
        <dbReference type="Proteomes" id="UP000192491"/>
    </source>
</evidence>
<sequence length="218" mass="22342">MNKYIVMVSLAALLSACGEKAEKAAEAPAAAPAPQTETAAAQAAPTGSAAPAVDKAALVESAKGAVQALAGTLKGELEAAMKAGGPVASMSVCQERAPAIAKAVSAEKGVEITRVSLKNRNPVMGQATEWQTAVLNDFETRKAAGEDPATIAHAEVVNNEFRFMKAIPTAANCLLCHGTEISPAVSAKLTELYPQDKAVGYKEGDLRGAFVVVKNLAP</sequence>
<organism evidence="2 3">
    <name type="scientific">Thiothrix lacustris</name>
    <dbReference type="NCBI Taxonomy" id="525917"/>
    <lineage>
        <taxon>Bacteria</taxon>
        <taxon>Pseudomonadati</taxon>
        <taxon>Pseudomonadota</taxon>
        <taxon>Gammaproteobacteria</taxon>
        <taxon>Thiotrichales</taxon>
        <taxon>Thiotrichaceae</taxon>
        <taxon>Thiothrix</taxon>
    </lineage>
</organism>
<comment type="caution">
    <text evidence="2">The sequence shown here is derived from an EMBL/GenBank/DDBJ whole genome shotgun (WGS) entry which is preliminary data.</text>
</comment>
<name>A0A1Y1QUB2_9GAMM</name>
<gene>
    <name evidence="2" type="ORF">BWK73_11665</name>
</gene>
<dbReference type="Proteomes" id="UP000192491">
    <property type="component" value="Unassembled WGS sequence"/>
</dbReference>
<reference evidence="2 3" key="1">
    <citation type="submission" date="2017-01" db="EMBL/GenBank/DDBJ databases">
        <title>Novel large sulfur bacteria in the metagenomes of groundwater-fed chemosynthetic microbial mats in the Lake Huron basin.</title>
        <authorList>
            <person name="Sharrar A.M."/>
            <person name="Flood B.E."/>
            <person name="Bailey J.V."/>
            <person name="Jones D.S."/>
            <person name="Biddanda B."/>
            <person name="Ruberg S.A."/>
            <person name="Marcus D.N."/>
            <person name="Dick G.J."/>
        </authorList>
    </citation>
    <scope>NUCLEOTIDE SEQUENCE [LARGE SCALE GENOMIC DNA]</scope>
    <source>
        <strain evidence="2">A8</strain>
    </source>
</reference>
<dbReference type="AlphaFoldDB" id="A0A1Y1QUB2"/>
<proteinExistence type="predicted"/>
<evidence type="ECO:0000313" key="2">
    <source>
        <dbReference type="EMBL" id="OQX13608.1"/>
    </source>
</evidence>
<dbReference type="Pfam" id="PF11845">
    <property type="entry name" value="Tll0287-like"/>
    <property type="match status" value="1"/>
</dbReference>